<dbReference type="InterPro" id="IPR036388">
    <property type="entry name" value="WH-like_DNA-bd_sf"/>
</dbReference>
<dbReference type="InterPro" id="IPR037171">
    <property type="entry name" value="NagB/RpiA_transferase-like"/>
</dbReference>
<evidence type="ECO:0000256" key="2">
    <source>
        <dbReference type="ARBA" id="ARBA00023015"/>
    </source>
</evidence>
<reference evidence="7 8" key="1">
    <citation type="submission" date="2016-10" db="EMBL/GenBank/DDBJ databases">
        <authorList>
            <person name="de Groot N.N."/>
        </authorList>
    </citation>
    <scope>NUCLEOTIDE SEQUENCE [LARGE SCALE GENOMIC DNA]</scope>
    <source>
        <strain evidence="7 8">DSM 2179</strain>
    </source>
</reference>
<dbReference type="SUPFAM" id="SSF46785">
    <property type="entry name" value="Winged helix' DNA-binding domain"/>
    <property type="match status" value="1"/>
</dbReference>
<evidence type="ECO:0000256" key="1">
    <source>
        <dbReference type="ARBA" id="ARBA00010466"/>
    </source>
</evidence>
<dbReference type="Pfam" id="PF21715">
    <property type="entry name" value="CggR_N"/>
    <property type="match status" value="1"/>
</dbReference>
<dbReference type="Pfam" id="PF04198">
    <property type="entry name" value="Sugar-bind"/>
    <property type="match status" value="1"/>
</dbReference>
<dbReference type="RefSeq" id="WP_245741279.1">
    <property type="nucleotide sequence ID" value="NZ_FNZK01000004.1"/>
</dbReference>
<dbReference type="EMBL" id="FNZK01000004">
    <property type="protein sequence ID" value="SEJ16384.1"/>
    <property type="molecule type" value="Genomic_DNA"/>
</dbReference>
<keyword evidence="2" id="KW-0805">Transcription regulation</keyword>
<dbReference type="AlphaFoldDB" id="A0A1H6WMH4"/>
<gene>
    <name evidence="7" type="ORF">SAMN05660742_10411</name>
</gene>
<dbReference type="Gene3D" id="3.40.50.1360">
    <property type="match status" value="1"/>
</dbReference>
<name>A0A1H6WMH4_9FIRM</name>
<evidence type="ECO:0000256" key="4">
    <source>
        <dbReference type="ARBA" id="ARBA00023163"/>
    </source>
</evidence>
<protein>
    <submittedName>
        <fullName evidence="7">Central glycolytic genes regulator</fullName>
    </submittedName>
</protein>
<accession>A0A1H6WMH4</accession>
<dbReference type="InterPro" id="IPR007324">
    <property type="entry name" value="Sugar-bd_dom_put"/>
</dbReference>
<dbReference type="SUPFAM" id="SSF100950">
    <property type="entry name" value="NagB/RpiA/CoA transferase-like"/>
    <property type="match status" value="1"/>
</dbReference>
<dbReference type="Proteomes" id="UP000199662">
    <property type="component" value="Unassembled WGS sequence"/>
</dbReference>
<feature type="domain" description="Sugar-binding" evidence="5">
    <location>
        <begin position="97"/>
        <end position="337"/>
    </location>
</feature>
<dbReference type="PANTHER" id="PTHR34294">
    <property type="entry name" value="TRANSCRIPTIONAL REGULATOR-RELATED"/>
    <property type="match status" value="1"/>
</dbReference>
<dbReference type="GO" id="GO:0003677">
    <property type="term" value="F:DNA binding"/>
    <property type="evidence" value="ECO:0007669"/>
    <property type="project" value="UniProtKB-KW"/>
</dbReference>
<keyword evidence="8" id="KW-1185">Reference proteome</keyword>
<evidence type="ECO:0000313" key="7">
    <source>
        <dbReference type="EMBL" id="SEJ16384.1"/>
    </source>
</evidence>
<dbReference type="InterPro" id="IPR048715">
    <property type="entry name" value="CggR_N"/>
</dbReference>
<evidence type="ECO:0000256" key="3">
    <source>
        <dbReference type="ARBA" id="ARBA00023125"/>
    </source>
</evidence>
<keyword evidence="3" id="KW-0238">DNA-binding</keyword>
<proteinExistence type="inferred from homology"/>
<organism evidence="7 8">
    <name type="scientific">Propionispira arboris</name>
    <dbReference type="NCBI Taxonomy" id="84035"/>
    <lineage>
        <taxon>Bacteria</taxon>
        <taxon>Bacillati</taxon>
        <taxon>Bacillota</taxon>
        <taxon>Negativicutes</taxon>
        <taxon>Selenomonadales</taxon>
        <taxon>Selenomonadaceae</taxon>
        <taxon>Propionispira</taxon>
    </lineage>
</organism>
<dbReference type="STRING" id="84035.SAMN05660742_10411"/>
<keyword evidence="4" id="KW-0804">Transcription</keyword>
<dbReference type="PANTHER" id="PTHR34294:SF5">
    <property type="entry name" value="CENTRAL GLYCOLYTIC GENES REGULATOR"/>
    <property type="match status" value="1"/>
</dbReference>
<evidence type="ECO:0000313" key="8">
    <source>
        <dbReference type="Proteomes" id="UP000199662"/>
    </source>
</evidence>
<dbReference type="GO" id="GO:0030246">
    <property type="term" value="F:carbohydrate binding"/>
    <property type="evidence" value="ECO:0007669"/>
    <property type="project" value="InterPro"/>
</dbReference>
<feature type="domain" description="CggR N-terminal DNA binding" evidence="6">
    <location>
        <begin position="22"/>
        <end position="90"/>
    </location>
</feature>
<evidence type="ECO:0000259" key="6">
    <source>
        <dbReference type="Pfam" id="PF21715"/>
    </source>
</evidence>
<comment type="similarity">
    <text evidence="1">Belongs to the SorC transcriptional regulatory family.</text>
</comment>
<evidence type="ECO:0000259" key="5">
    <source>
        <dbReference type="Pfam" id="PF04198"/>
    </source>
</evidence>
<dbReference type="InterPro" id="IPR051054">
    <property type="entry name" value="SorC_transcr_regulators"/>
</dbReference>
<dbReference type="Gene3D" id="1.10.10.10">
    <property type="entry name" value="Winged helix-like DNA-binding domain superfamily/Winged helix DNA-binding domain"/>
    <property type="match status" value="1"/>
</dbReference>
<sequence>MEEIEKIIDLQKKIVPELNGLMEERYNLLKHIRYHQPIGRRALASQMELAESSVRSGIKVLKNVGLIELSGLGVSVTQAGQAVISDLSEYVDVLHGFSKLEYFLEKELGLNQVKIVSGDSEHDPCVFRELGRVASRVLVGMLSEHMTVAVSGGSTMAAVAKAVTGTMPDILIVPTRGGLGENVERQANSVAAVMANNLGGQYRLLHIPEGLNDEALEALKVTDHTIDEIEFLIKSADILIHSIGRADVMVHRRNHTAKVAENICKLAVGEALGHYFDRSGKCVYTYNANGFRLNNLAGVGRTIAVVGGANKAEAIIAVIRAGSHDVLILDEAAASNIQSIIKSEKSQKSF</sequence>
<dbReference type="InterPro" id="IPR036390">
    <property type="entry name" value="WH_DNA-bd_sf"/>
</dbReference>